<reference evidence="1 2" key="1">
    <citation type="journal article" date="2015" name="Fungal Genet. Biol.">
        <title>Evolution of novel wood decay mechanisms in Agaricales revealed by the genome sequences of Fistulina hepatica and Cylindrobasidium torrendii.</title>
        <authorList>
            <person name="Floudas D."/>
            <person name="Held B.W."/>
            <person name="Riley R."/>
            <person name="Nagy L.G."/>
            <person name="Koehler G."/>
            <person name="Ransdell A.S."/>
            <person name="Younus H."/>
            <person name="Chow J."/>
            <person name="Chiniquy J."/>
            <person name="Lipzen A."/>
            <person name="Tritt A."/>
            <person name="Sun H."/>
            <person name="Haridas S."/>
            <person name="LaButti K."/>
            <person name="Ohm R.A."/>
            <person name="Kues U."/>
            <person name="Blanchette R.A."/>
            <person name="Grigoriev I.V."/>
            <person name="Minto R.E."/>
            <person name="Hibbett D.S."/>
        </authorList>
    </citation>
    <scope>NUCLEOTIDE SEQUENCE [LARGE SCALE GENOMIC DNA]</scope>
    <source>
        <strain evidence="1 2">ATCC 64428</strain>
    </source>
</reference>
<organism evidence="1 2">
    <name type="scientific">Fistulina hepatica ATCC 64428</name>
    <dbReference type="NCBI Taxonomy" id="1128425"/>
    <lineage>
        <taxon>Eukaryota</taxon>
        <taxon>Fungi</taxon>
        <taxon>Dikarya</taxon>
        <taxon>Basidiomycota</taxon>
        <taxon>Agaricomycotina</taxon>
        <taxon>Agaricomycetes</taxon>
        <taxon>Agaricomycetidae</taxon>
        <taxon>Agaricales</taxon>
        <taxon>Fistulinaceae</taxon>
        <taxon>Fistulina</taxon>
    </lineage>
</organism>
<dbReference type="Proteomes" id="UP000054144">
    <property type="component" value="Unassembled WGS sequence"/>
</dbReference>
<proteinExistence type="predicted"/>
<dbReference type="OrthoDB" id="3028799at2759"/>
<evidence type="ECO:0000313" key="2">
    <source>
        <dbReference type="Proteomes" id="UP000054144"/>
    </source>
</evidence>
<accession>A0A0D7A325</accession>
<name>A0A0D7A325_9AGAR</name>
<gene>
    <name evidence="1" type="ORF">FISHEDRAFT_78597</name>
</gene>
<sequence>MAPKSERRQAQDALEQAFLVNIIAQLEARALELNEDHAGADDARLDEDTNMFSTEAVAPVHEELKNYPQVKVREVEA</sequence>
<dbReference type="AlphaFoldDB" id="A0A0D7A325"/>
<protein>
    <submittedName>
        <fullName evidence="1">Uncharacterized protein</fullName>
    </submittedName>
</protein>
<dbReference type="EMBL" id="KN882101">
    <property type="protein sequence ID" value="KIY43326.1"/>
    <property type="molecule type" value="Genomic_DNA"/>
</dbReference>
<evidence type="ECO:0000313" key="1">
    <source>
        <dbReference type="EMBL" id="KIY43326.1"/>
    </source>
</evidence>
<keyword evidence="2" id="KW-1185">Reference proteome</keyword>